<dbReference type="AlphaFoldDB" id="A0A2N9GNF3"/>
<dbReference type="EMBL" id="OIVN01002146">
    <property type="protein sequence ID" value="SPD00988.1"/>
    <property type="molecule type" value="Genomic_DNA"/>
</dbReference>
<sequence length="152" mass="17504">MPEKITVEDKNTHVVHDAREKHRRALAQECSWHVSNTCIVWSMARHLDKTGTRGLQAHVRHMKAVFKVCSYKEAHDWDRNEKAYGTCSAWGCWPNVWVAHGASDGVASGGIEQIVPRDFKRYTQVHEKALGRLRLRKAVRKRSDDVIVGRRH</sequence>
<gene>
    <name evidence="1" type="ORF">FSB_LOCUS28870</name>
</gene>
<organism evidence="1">
    <name type="scientific">Fagus sylvatica</name>
    <name type="common">Beechnut</name>
    <dbReference type="NCBI Taxonomy" id="28930"/>
    <lineage>
        <taxon>Eukaryota</taxon>
        <taxon>Viridiplantae</taxon>
        <taxon>Streptophyta</taxon>
        <taxon>Embryophyta</taxon>
        <taxon>Tracheophyta</taxon>
        <taxon>Spermatophyta</taxon>
        <taxon>Magnoliopsida</taxon>
        <taxon>eudicotyledons</taxon>
        <taxon>Gunneridae</taxon>
        <taxon>Pentapetalae</taxon>
        <taxon>rosids</taxon>
        <taxon>fabids</taxon>
        <taxon>Fagales</taxon>
        <taxon>Fagaceae</taxon>
        <taxon>Fagus</taxon>
    </lineage>
</organism>
<proteinExistence type="predicted"/>
<reference evidence="1" key="1">
    <citation type="submission" date="2018-02" db="EMBL/GenBank/DDBJ databases">
        <authorList>
            <person name="Cohen D.B."/>
            <person name="Kent A.D."/>
        </authorList>
    </citation>
    <scope>NUCLEOTIDE SEQUENCE</scope>
</reference>
<evidence type="ECO:0000313" key="1">
    <source>
        <dbReference type="EMBL" id="SPD00988.1"/>
    </source>
</evidence>
<protein>
    <submittedName>
        <fullName evidence="1">Uncharacterized protein</fullName>
    </submittedName>
</protein>
<accession>A0A2N9GNF3</accession>
<name>A0A2N9GNF3_FAGSY</name>